<dbReference type="EMBL" id="AEPE02000002">
    <property type="protein sequence ID" value="EFZ38299.1"/>
    <property type="molecule type" value="Genomic_DNA"/>
</dbReference>
<dbReference type="RefSeq" id="WP_004369386.1">
    <property type="nucleotide sequence ID" value="NZ_GL833119.1"/>
</dbReference>
<evidence type="ECO:0000313" key="2">
    <source>
        <dbReference type="EMBL" id="EFZ38299.1"/>
    </source>
</evidence>
<dbReference type="Proteomes" id="UP000005580">
    <property type="component" value="Unassembled WGS sequence"/>
</dbReference>
<dbReference type="STRING" id="28134.SAMN05444288_0205"/>
<dbReference type="Gene3D" id="2.40.128.220">
    <property type="match status" value="1"/>
</dbReference>
<feature type="chain" id="PRO_5003221435" description="Lipid-binding hydrolase" evidence="1">
    <location>
        <begin position="22"/>
        <end position="168"/>
    </location>
</feature>
<dbReference type="InterPro" id="IPR038668">
    <property type="entry name" value="Lipid-bd_sf"/>
</dbReference>
<dbReference type="eggNOG" id="ENOG5032ZBN">
    <property type="taxonomic scope" value="Bacteria"/>
</dbReference>
<keyword evidence="3" id="KW-1185">Reference proteome</keyword>
<comment type="caution">
    <text evidence="2">The sequence shown here is derived from an EMBL/GenBank/DDBJ whole genome shotgun (WGS) entry which is preliminary data.</text>
</comment>
<dbReference type="AlphaFoldDB" id="E7RNG8"/>
<name>E7RNG8_9BACT</name>
<reference evidence="2" key="1">
    <citation type="submission" date="2011-01" db="EMBL/GenBank/DDBJ databases">
        <authorList>
            <person name="Muzny D."/>
            <person name="Qin X."/>
            <person name="Buhay C."/>
            <person name="Dugan-Rocha S."/>
            <person name="Ding Y."/>
            <person name="Chen G."/>
            <person name="Hawes A."/>
            <person name="Holder M."/>
            <person name="Jhangiani S."/>
            <person name="Johnson A."/>
            <person name="Khan Z."/>
            <person name="Li Z."/>
            <person name="Liu W."/>
            <person name="Liu X."/>
            <person name="Perez L."/>
            <person name="Shen H."/>
            <person name="Wang Q."/>
            <person name="Watt J."/>
            <person name="Xi L."/>
            <person name="Xin Y."/>
            <person name="Zhou J."/>
            <person name="Deng J."/>
            <person name="Jiang H."/>
            <person name="Liu Y."/>
            <person name="Qu J."/>
            <person name="Song X.-Z."/>
            <person name="Zhang L."/>
            <person name="Villasana D."/>
            <person name="Johnson A."/>
            <person name="Liu J."/>
            <person name="Liyanage D."/>
            <person name="Lorensuhewa L."/>
            <person name="Robinson T."/>
            <person name="Song A."/>
            <person name="Song B.-B."/>
            <person name="Dinh H."/>
            <person name="Thornton R."/>
            <person name="Coyle M."/>
            <person name="Francisco L."/>
            <person name="Jackson L."/>
            <person name="Javaid M."/>
            <person name="Korchina V."/>
            <person name="Kovar C."/>
            <person name="Mata R."/>
            <person name="Mathew T."/>
            <person name="Ngo R."/>
            <person name="Nguyen L."/>
            <person name="Nguyen N."/>
            <person name="Okwuonu G."/>
            <person name="Ongeri F."/>
            <person name="Pham C."/>
            <person name="Simmons D."/>
            <person name="Wilczek-Boney K."/>
            <person name="Hale W."/>
            <person name="Jakkamsetti A."/>
            <person name="Pham P."/>
            <person name="Ruth R."/>
            <person name="San Lucas F."/>
            <person name="Warren J."/>
            <person name="Zhang J."/>
            <person name="Zhao Z."/>
            <person name="Zhou C."/>
            <person name="Zhu D."/>
            <person name="Lee S."/>
            <person name="Bess C."/>
            <person name="Blankenburg K."/>
            <person name="Forbes L."/>
            <person name="Fu Q."/>
            <person name="Gubbala S."/>
            <person name="Hirani K."/>
            <person name="Jayaseelan J.C."/>
            <person name="Lara F."/>
            <person name="Munidasa M."/>
            <person name="Palculict T."/>
            <person name="Patil S."/>
            <person name="Pu L.-L."/>
            <person name="Saada N."/>
            <person name="Tang L."/>
            <person name="Weissenberger G."/>
            <person name="Zhu Y."/>
            <person name="Hemphill L."/>
            <person name="Shang Y."/>
            <person name="Youmans B."/>
            <person name="Ayvaz T."/>
            <person name="Ross M."/>
            <person name="Santibanez J."/>
            <person name="Aqrawi P."/>
            <person name="Gross S."/>
            <person name="Joshi V."/>
            <person name="Fowler G."/>
            <person name="Nazareth L."/>
            <person name="Reid J."/>
            <person name="Worley K."/>
            <person name="Petrosino J."/>
            <person name="Highlander S."/>
            <person name="Gibbs R."/>
        </authorList>
    </citation>
    <scope>NUCLEOTIDE SEQUENCE [LARGE SCALE GENOMIC DNA]</scope>
    <source>
        <strain evidence="2">ATCC 33269</strain>
    </source>
</reference>
<dbReference type="HOGENOM" id="CLU_1599462_0_0_10"/>
<gene>
    <name evidence="2" type="ORF">HMPREF0663_10668</name>
</gene>
<proteinExistence type="predicted"/>
<keyword evidence="1" id="KW-0732">Signal</keyword>
<accession>E7RNG8</accession>
<sequence>MNKKYLMTFFAAFVFSLCIVSCDNSDTDPGATQLVDMAGQWDVAAYSIDASGTVLAKEADTFTLITYNTAANNTTEMWINDKGNFWNFKMKVNVDLQNMAFSCVDTDYNASDNSDATAVITNGKVLKGAATNLHGAPNDSIVFEVKFSDDTSNKTYRIAGQRYTGFLR</sequence>
<protein>
    <recommendedName>
        <fullName evidence="4">Lipid-binding hydrolase</fullName>
    </recommendedName>
</protein>
<dbReference type="InterPro" id="IPR024404">
    <property type="entry name" value="Lipid-bd_put"/>
</dbReference>
<evidence type="ECO:0000256" key="1">
    <source>
        <dbReference type="SAM" id="SignalP"/>
    </source>
</evidence>
<evidence type="ECO:0000313" key="3">
    <source>
        <dbReference type="Proteomes" id="UP000005580"/>
    </source>
</evidence>
<evidence type="ECO:0008006" key="4">
    <source>
        <dbReference type="Google" id="ProtNLM"/>
    </source>
</evidence>
<dbReference type="Pfam" id="PF12888">
    <property type="entry name" value="Lipid_bd"/>
    <property type="match status" value="1"/>
</dbReference>
<organism evidence="2 3">
    <name type="scientific">Hoylesella oralis ATCC 33269</name>
    <dbReference type="NCBI Taxonomy" id="873533"/>
    <lineage>
        <taxon>Bacteria</taxon>
        <taxon>Pseudomonadati</taxon>
        <taxon>Bacteroidota</taxon>
        <taxon>Bacteroidia</taxon>
        <taxon>Bacteroidales</taxon>
        <taxon>Prevotellaceae</taxon>
        <taxon>Hoylesella</taxon>
    </lineage>
</organism>
<feature type="signal peptide" evidence="1">
    <location>
        <begin position="1"/>
        <end position="21"/>
    </location>
</feature>